<keyword evidence="8 16" id="KW-0227">DNA damage</keyword>
<evidence type="ECO:0000256" key="5">
    <source>
        <dbReference type="ARBA" id="ARBA00022695"/>
    </source>
</evidence>
<dbReference type="GO" id="GO:0006302">
    <property type="term" value="P:double-strand break repair"/>
    <property type="evidence" value="ECO:0007669"/>
    <property type="project" value="TreeGrafter"/>
</dbReference>
<dbReference type="PRINTS" id="PR00868">
    <property type="entry name" value="DNAPOLI"/>
</dbReference>
<feature type="region of interest" description="Disordered" evidence="17">
    <location>
        <begin position="303"/>
        <end position="326"/>
    </location>
</feature>
<dbReference type="SUPFAM" id="SSF53098">
    <property type="entry name" value="Ribonuclease H-like"/>
    <property type="match status" value="1"/>
</dbReference>
<evidence type="ECO:0000256" key="10">
    <source>
        <dbReference type="ARBA" id="ARBA00022839"/>
    </source>
</evidence>
<evidence type="ECO:0000256" key="4">
    <source>
        <dbReference type="ARBA" id="ARBA00022679"/>
    </source>
</evidence>
<dbReference type="Proteomes" id="UP000612362">
    <property type="component" value="Unassembled WGS sequence"/>
</dbReference>
<evidence type="ECO:0000256" key="1">
    <source>
        <dbReference type="ARBA" id="ARBA00007705"/>
    </source>
</evidence>
<keyword evidence="7" id="KW-0540">Nuclease</keyword>
<dbReference type="FunFam" id="1.20.1060.10:FF:000001">
    <property type="entry name" value="DNA polymerase I"/>
    <property type="match status" value="1"/>
</dbReference>
<dbReference type="Gene3D" id="1.20.1060.10">
    <property type="entry name" value="Taq DNA Polymerase, Chain T, domain 4"/>
    <property type="match status" value="1"/>
</dbReference>
<dbReference type="SUPFAM" id="SSF56672">
    <property type="entry name" value="DNA/RNA polymerases"/>
    <property type="match status" value="1"/>
</dbReference>
<keyword evidence="5 16" id="KW-0548">Nucleotidyltransferase</keyword>
<feature type="domain" description="DNA-directed DNA polymerase family A palm" evidence="20">
    <location>
        <begin position="794"/>
        <end position="1000"/>
    </location>
</feature>
<evidence type="ECO:0000256" key="12">
    <source>
        <dbReference type="ARBA" id="ARBA00023125"/>
    </source>
</evidence>
<evidence type="ECO:0000259" key="19">
    <source>
        <dbReference type="SMART" id="SM00475"/>
    </source>
</evidence>
<dbReference type="InterPro" id="IPR020045">
    <property type="entry name" value="DNA_polI_H3TH"/>
</dbReference>
<dbReference type="InterPro" id="IPR019760">
    <property type="entry name" value="DNA-dir_DNA_pol_A_CS"/>
</dbReference>
<dbReference type="FunFam" id="3.40.50.1010:FF:000001">
    <property type="entry name" value="DNA polymerase I"/>
    <property type="match status" value="1"/>
</dbReference>
<evidence type="ECO:0000256" key="15">
    <source>
        <dbReference type="NCBIfam" id="TIGR00593"/>
    </source>
</evidence>
<feature type="domain" description="3'-5' exonuclease" evidence="18">
    <location>
        <begin position="436"/>
        <end position="627"/>
    </location>
</feature>
<dbReference type="SUPFAM" id="SSF47807">
    <property type="entry name" value="5' to 3' exonuclease, C-terminal subdomain"/>
    <property type="match status" value="1"/>
</dbReference>
<dbReference type="SMART" id="SM00474">
    <property type="entry name" value="35EXOc"/>
    <property type="match status" value="1"/>
</dbReference>
<keyword evidence="4 16" id="KW-0808">Transferase</keyword>
<dbReference type="GO" id="GO:0008408">
    <property type="term" value="F:3'-5' exonuclease activity"/>
    <property type="evidence" value="ECO:0007669"/>
    <property type="project" value="UniProtKB-UniRule"/>
</dbReference>
<evidence type="ECO:0000259" key="20">
    <source>
        <dbReference type="SMART" id="SM00482"/>
    </source>
</evidence>
<evidence type="ECO:0000256" key="8">
    <source>
        <dbReference type="ARBA" id="ARBA00022763"/>
    </source>
</evidence>
<dbReference type="InterPro" id="IPR029060">
    <property type="entry name" value="PIN-like_dom_sf"/>
</dbReference>
<dbReference type="Pfam" id="PF02739">
    <property type="entry name" value="5_3_exonuc_N"/>
    <property type="match status" value="1"/>
</dbReference>
<keyword evidence="10 16" id="KW-0269">Exonuclease</keyword>
<evidence type="ECO:0000256" key="17">
    <source>
        <dbReference type="SAM" id="MobiDB-lite"/>
    </source>
</evidence>
<evidence type="ECO:0000256" key="9">
    <source>
        <dbReference type="ARBA" id="ARBA00022801"/>
    </source>
</evidence>
<organism evidence="21 22">
    <name type="scientific">Ktedonospora formicarum</name>
    <dbReference type="NCBI Taxonomy" id="2778364"/>
    <lineage>
        <taxon>Bacteria</taxon>
        <taxon>Bacillati</taxon>
        <taxon>Chloroflexota</taxon>
        <taxon>Ktedonobacteria</taxon>
        <taxon>Ktedonobacterales</taxon>
        <taxon>Ktedonobacteraceae</taxon>
        <taxon>Ktedonospora</taxon>
    </lineage>
</organism>
<evidence type="ECO:0000256" key="2">
    <source>
        <dbReference type="ARBA" id="ARBA00012417"/>
    </source>
</evidence>
<evidence type="ECO:0000256" key="16">
    <source>
        <dbReference type="RuleBase" id="RU004460"/>
    </source>
</evidence>
<evidence type="ECO:0000256" key="7">
    <source>
        <dbReference type="ARBA" id="ARBA00022722"/>
    </source>
</evidence>
<dbReference type="InterPro" id="IPR043502">
    <property type="entry name" value="DNA/RNA_pol_sf"/>
</dbReference>
<keyword evidence="9 16" id="KW-0378">Hydrolase</keyword>
<dbReference type="RefSeq" id="WP_220194719.1">
    <property type="nucleotide sequence ID" value="NZ_BNJF01000001.1"/>
</dbReference>
<reference evidence="21" key="1">
    <citation type="submission" date="2020-10" db="EMBL/GenBank/DDBJ databases">
        <title>Taxonomic study of unclassified bacteria belonging to the class Ktedonobacteria.</title>
        <authorList>
            <person name="Yabe S."/>
            <person name="Wang C.M."/>
            <person name="Zheng Y."/>
            <person name="Sakai Y."/>
            <person name="Cavaletti L."/>
            <person name="Monciardini P."/>
            <person name="Donadio S."/>
        </authorList>
    </citation>
    <scope>NUCLEOTIDE SEQUENCE</scope>
    <source>
        <strain evidence="21">SOSP1-1</strain>
    </source>
</reference>
<dbReference type="AlphaFoldDB" id="A0A8J3I279"/>
<keyword evidence="11 16" id="KW-0239">DNA-directed DNA polymerase</keyword>
<dbReference type="Gene3D" id="3.30.420.10">
    <property type="entry name" value="Ribonuclease H-like superfamily/Ribonuclease H"/>
    <property type="match status" value="1"/>
</dbReference>
<dbReference type="InterPro" id="IPR036279">
    <property type="entry name" value="5-3_exonuclease_C_sf"/>
</dbReference>
<evidence type="ECO:0000256" key="14">
    <source>
        <dbReference type="ARBA" id="ARBA00049244"/>
    </source>
</evidence>
<dbReference type="GO" id="GO:0006261">
    <property type="term" value="P:DNA-templated DNA replication"/>
    <property type="evidence" value="ECO:0007669"/>
    <property type="project" value="UniProtKB-UniRule"/>
</dbReference>
<dbReference type="Pfam" id="PF01612">
    <property type="entry name" value="DNA_pol_A_exo1"/>
    <property type="match status" value="1"/>
</dbReference>
<dbReference type="InterPro" id="IPR036397">
    <property type="entry name" value="RNaseH_sf"/>
</dbReference>
<keyword evidence="6 16" id="KW-0235">DNA replication</keyword>
<keyword evidence="12 16" id="KW-0238">DNA-binding</keyword>
<dbReference type="GO" id="GO:0008409">
    <property type="term" value="F:5'-3' exonuclease activity"/>
    <property type="evidence" value="ECO:0007669"/>
    <property type="project" value="UniProtKB-UniRule"/>
</dbReference>
<comment type="caution">
    <text evidence="21">The sequence shown here is derived from an EMBL/GenBank/DDBJ whole genome shotgun (WGS) entry which is preliminary data.</text>
</comment>
<dbReference type="CDD" id="cd08637">
    <property type="entry name" value="DNA_pol_A_pol_I_C"/>
    <property type="match status" value="1"/>
</dbReference>
<comment type="function">
    <text evidence="16">In addition to polymerase activity, this DNA polymerase exhibits 3'-5' and 5'-3' exonuclease activity.</text>
</comment>
<dbReference type="SMART" id="SM00482">
    <property type="entry name" value="POLAc"/>
    <property type="match status" value="1"/>
</dbReference>
<evidence type="ECO:0000256" key="6">
    <source>
        <dbReference type="ARBA" id="ARBA00022705"/>
    </source>
</evidence>
<dbReference type="Pfam" id="PF00476">
    <property type="entry name" value="DNA_pol_A"/>
    <property type="match status" value="1"/>
</dbReference>
<dbReference type="InterPro" id="IPR002421">
    <property type="entry name" value="5-3_exonuclease"/>
</dbReference>
<feature type="domain" description="5'-3' exonuclease" evidence="19">
    <location>
        <begin position="8"/>
        <end position="267"/>
    </location>
</feature>
<dbReference type="NCBIfam" id="TIGR00593">
    <property type="entry name" value="pola"/>
    <property type="match status" value="1"/>
</dbReference>
<dbReference type="InterPro" id="IPR002562">
    <property type="entry name" value="3'-5'_exonuclease_dom"/>
</dbReference>
<dbReference type="FunFam" id="1.10.150.20:FF:000003">
    <property type="entry name" value="DNA polymerase I"/>
    <property type="match status" value="1"/>
</dbReference>
<dbReference type="SUPFAM" id="SSF88723">
    <property type="entry name" value="PIN domain-like"/>
    <property type="match status" value="1"/>
</dbReference>
<dbReference type="EMBL" id="BNJF01000001">
    <property type="protein sequence ID" value="GHO45383.1"/>
    <property type="molecule type" value="Genomic_DNA"/>
</dbReference>
<evidence type="ECO:0000256" key="11">
    <source>
        <dbReference type="ARBA" id="ARBA00022932"/>
    </source>
</evidence>
<dbReference type="CDD" id="cd09898">
    <property type="entry name" value="H3TH_53EXO"/>
    <property type="match status" value="1"/>
</dbReference>
<evidence type="ECO:0000259" key="18">
    <source>
        <dbReference type="SMART" id="SM00474"/>
    </source>
</evidence>
<accession>A0A8J3I279</accession>
<dbReference type="InterPro" id="IPR020046">
    <property type="entry name" value="5-3_exonucl_a-hlix_arch_N"/>
</dbReference>
<evidence type="ECO:0000313" key="22">
    <source>
        <dbReference type="Proteomes" id="UP000612362"/>
    </source>
</evidence>
<dbReference type="PANTHER" id="PTHR10133:SF27">
    <property type="entry name" value="DNA POLYMERASE NU"/>
    <property type="match status" value="1"/>
</dbReference>
<dbReference type="GO" id="GO:0003677">
    <property type="term" value="F:DNA binding"/>
    <property type="evidence" value="ECO:0007669"/>
    <property type="project" value="UniProtKB-UniRule"/>
</dbReference>
<dbReference type="Gene3D" id="3.40.50.1010">
    <property type="entry name" value="5'-nuclease"/>
    <property type="match status" value="1"/>
</dbReference>
<evidence type="ECO:0000256" key="3">
    <source>
        <dbReference type="ARBA" id="ARBA00020311"/>
    </source>
</evidence>
<dbReference type="InterPro" id="IPR008918">
    <property type="entry name" value="HhH2"/>
</dbReference>
<dbReference type="GO" id="GO:0003887">
    <property type="term" value="F:DNA-directed DNA polymerase activity"/>
    <property type="evidence" value="ECO:0007669"/>
    <property type="project" value="UniProtKB-UniRule"/>
</dbReference>
<feature type="compositionally biased region" description="Polar residues" evidence="17">
    <location>
        <begin position="303"/>
        <end position="313"/>
    </location>
</feature>
<dbReference type="CDD" id="cd09859">
    <property type="entry name" value="PIN_53EXO"/>
    <property type="match status" value="1"/>
</dbReference>
<keyword evidence="22" id="KW-1185">Reference proteome</keyword>
<dbReference type="SMART" id="SM00279">
    <property type="entry name" value="HhH2"/>
    <property type="match status" value="1"/>
</dbReference>
<dbReference type="PROSITE" id="PS00447">
    <property type="entry name" value="DNA_POLYMERASE_A"/>
    <property type="match status" value="1"/>
</dbReference>
<evidence type="ECO:0000313" key="21">
    <source>
        <dbReference type="EMBL" id="GHO45383.1"/>
    </source>
</evidence>
<dbReference type="InterPro" id="IPR018320">
    <property type="entry name" value="DNA_polymerase_1"/>
</dbReference>
<dbReference type="Gene3D" id="1.10.150.20">
    <property type="entry name" value="5' to 3' exonuclease, C-terminal subdomain"/>
    <property type="match status" value="2"/>
</dbReference>
<dbReference type="Gene3D" id="3.30.70.370">
    <property type="match status" value="1"/>
</dbReference>
<gene>
    <name evidence="16" type="primary">polA</name>
    <name evidence="21" type="ORF">KSX_35460</name>
</gene>
<dbReference type="SMART" id="SM00475">
    <property type="entry name" value="53EXOc"/>
    <property type="match status" value="1"/>
</dbReference>
<dbReference type="PANTHER" id="PTHR10133">
    <property type="entry name" value="DNA POLYMERASE I"/>
    <property type="match status" value="1"/>
</dbReference>
<keyword evidence="13 16" id="KW-0234">DNA repair</keyword>
<dbReference type="NCBIfam" id="NF004397">
    <property type="entry name" value="PRK05755.1"/>
    <property type="match status" value="1"/>
</dbReference>
<dbReference type="InterPro" id="IPR012337">
    <property type="entry name" value="RNaseH-like_sf"/>
</dbReference>
<proteinExistence type="inferred from homology"/>
<dbReference type="InterPro" id="IPR001098">
    <property type="entry name" value="DNA-dir_DNA_pol_A_palm_dom"/>
</dbReference>
<dbReference type="FunFam" id="1.10.150.20:FF:000002">
    <property type="entry name" value="DNA polymerase I"/>
    <property type="match status" value="1"/>
</dbReference>
<dbReference type="CDD" id="cd06139">
    <property type="entry name" value="DNA_polA_I_Ecoli_like_exo"/>
    <property type="match status" value="1"/>
</dbReference>
<name>A0A8J3I279_9CHLR</name>
<dbReference type="Pfam" id="PF01367">
    <property type="entry name" value="5_3_exonuc"/>
    <property type="match status" value="1"/>
</dbReference>
<protein>
    <recommendedName>
        <fullName evidence="3 15">DNA polymerase I</fullName>
        <ecNumber evidence="2 15">2.7.7.7</ecNumber>
    </recommendedName>
</protein>
<dbReference type="EC" id="2.7.7.7" evidence="2 15"/>
<comment type="similarity">
    <text evidence="1 16">Belongs to the DNA polymerase type-A family.</text>
</comment>
<sequence length="1043" mass="115880">MSQATKRQKLVLIDGHAIIHRAFHAVPEDLSTSSGEPVNATFGFTSMLMKALLEEKPDYIAVTFDRPSPTFRHEHYTPYKAHRPTLPDNMRPQFSRIREVVQAFGIQIYEKDGFEADDVLGTLSVQGSEQGVDTIIYTGDMDTLQLVNDHVLVKVAKRGISEVVEYDEKEVIARYSLPPRALPDYKGLVGDKSDNIPGVAGIGAKTATRMLVDYGSLENVLAHVNDLKPKEQKLLQEGGEMGRQSKYLATIVLDAPVKLDLPSCRMTHVDSERVLTLFRQLEFRSQVERAFALFRQLGIPITSEGSPSESAVSEPTPARIEPREESKRDQLLFAPPIGIVPVLPLPDSPLENAPHAEHYSAVAEKREVQTIGGTSANATAIVEEEETLDEGPTQLTLFETSEPKGEVARKLRLPGPALVETSLFLGDVEVQQQTSTMVINSEEGLDVLVKSLRSAGQFAFDTETTSEDQRKADLVGLSFAMAPGEAYYIPVGHIAGVDGQEPGTQLPLSLVLEKLKPIMEDASIEKYMHNAKYDIAVMLRAGINVEGMSFDSLVASYLLEPGRRGLGLKDQVFQRLGILMTPISELIGSGSKAISMSQVPVRRAADYAGADADMTLRLVAPLLNDLRQHGLLDLFYKLEQPLIKVLMQMELYGVALDADFLHEFGTQLDEQLQLAEQTIYDAVGHRFNVNSPKQLGEILFGELKLPAGKKTKTGYSVSADVIEGLRGMHPAIDSLLEYRQLSKLKSTYIDGLLTLMDRNTGRVYTSFNQTIASSGRLSSSNPNLQNIPVRTELGRQIRRAFISDPSYVLLTADYSQIELRILANITNEPRLVEAFNQGEDIHTITAASLFTVPVEEVTKDQRRLAKTVVYAVLYGQSAYGLSQVTGMRPAEASEFIKRYHETFPNIKVYVDSTLEQARQQGYVNTYFGRKRFIPDMRVLSHVERQALERESINMPIQGSNADLIKIAMLRLQHALLANRMKTRMILQVHDELVFEVPVEELERVKRMVKAVMEGVGELLVPQKVPIKVDMKTGKNWFAAEPVV</sequence>
<evidence type="ECO:0000256" key="13">
    <source>
        <dbReference type="ARBA" id="ARBA00023204"/>
    </source>
</evidence>
<comment type="catalytic activity">
    <reaction evidence="14 16">
        <text>DNA(n) + a 2'-deoxyribonucleoside 5'-triphosphate = DNA(n+1) + diphosphate</text>
        <dbReference type="Rhea" id="RHEA:22508"/>
        <dbReference type="Rhea" id="RHEA-COMP:17339"/>
        <dbReference type="Rhea" id="RHEA-COMP:17340"/>
        <dbReference type="ChEBI" id="CHEBI:33019"/>
        <dbReference type="ChEBI" id="CHEBI:61560"/>
        <dbReference type="ChEBI" id="CHEBI:173112"/>
        <dbReference type="EC" id="2.7.7.7"/>
    </reaction>
</comment>
<dbReference type="InterPro" id="IPR002298">
    <property type="entry name" value="DNA_polymerase_A"/>
</dbReference>